<dbReference type="SUPFAM" id="SSF53901">
    <property type="entry name" value="Thiolase-like"/>
    <property type="match status" value="2"/>
</dbReference>
<dbReference type="RefSeq" id="WP_344991951.1">
    <property type="nucleotide sequence ID" value="NZ_BAAAXV010000005.1"/>
</dbReference>
<dbReference type="PANTHER" id="PTHR42870">
    <property type="entry name" value="ACETYL-COA C-ACETYLTRANSFERASE"/>
    <property type="match status" value="1"/>
</dbReference>
<feature type="domain" description="Thiolase N-terminal" evidence="1">
    <location>
        <begin position="32"/>
        <end position="238"/>
    </location>
</feature>
<dbReference type="InterPro" id="IPR016039">
    <property type="entry name" value="Thiolase-like"/>
</dbReference>
<dbReference type="PANTHER" id="PTHR42870:SF1">
    <property type="entry name" value="NON-SPECIFIC LIPID-TRANSFER PROTEIN-LIKE 2"/>
    <property type="match status" value="1"/>
</dbReference>
<dbReference type="InterPro" id="IPR020616">
    <property type="entry name" value="Thiolase_N"/>
</dbReference>
<evidence type="ECO:0000259" key="2">
    <source>
        <dbReference type="Pfam" id="PF22691"/>
    </source>
</evidence>
<keyword evidence="4" id="KW-1185">Reference proteome</keyword>
<dbReference type="CDD" id="cd00829">
    <property type="entry name" value="SCP-x_thiolase"/>
    <property type="match status" value="1"/>
</dbReference>
<reference evidence="3 4" key="1">
    <citation type="submission" date="2024-09" db="EMBL/GenBank/DDBJ databases">
        <authorList>
            <person name="Sun Q."/>
            <person name="Mori K."/>
        </authorList>
    </citation>
    <scope>NUCLEOTIDE SEQUENCE [LARGE SCALE GENOMIC DNA]</scope>
    <source>
        <strain evidence="3 4">JCM 3143</strain>
    </source>
</reference>
<protein>
    <submittedName>
        <fullName evidence="3">Lipid-transfer protein</fullName>
    </submittedName>
</protein>
<evidence type="ECO:0000313" key="4">
    <source>
        <dbReference type="Proteomes" id="UP001589532"/>
    </source>
</evidence>
<sequence length="399" mass="42671">MSGRTLPNGDAPLSGRAAIAGIGATEFSKQSGRSELRLAAEAVLSALDDAGISPGDVDGMVTYTQDSNQEIAVARETGIGDLTFFSRVEYGGGAACGTVAHAAMAVATGMARTVVCYRAFNERSGRRFGQPNSRLTGEPTSQGLEMSWHVPFGLMTPAAWVAMFARRYMHAYRATSEDFGRVAVAMRRHAATNPAAWFYQRPITLEEHQASRWIVEPLHLLDCCQESDGAVALVVTSAERARDLRRSPAVIAAAAQGSGTGQMMMTSYYRDDLTGLPEMSLVGRQLWTMSGLSPKDIQTAILYDHFTPFVLAQLEELGFCARGEAPAFLREGSIELDGRLPVNPHGGQLGEAYIHGMNGIAEAVRQIRGTAANQLTDVRNVLVTAGTGVPTSGLILSSE</sequence>
<dbReference type="InterPro" id="IPR055140">
    <property type="entry name" value="Thiolase_C_2"/>
</dbReference>
<dbReference type="NCBIfam" id="NF005892">
    <property type="entry name" value="PRK07855.1"/>
    <property type="match status" value="1"/>
</dbReference>
<dbReference type="InterPro" id="IPR002155">
    <property type="entry name" value="Thiolase"/>
</dbReference>
<dbReference type="Gene3D" id="3.40.47.10">
    <property type="match status" value="1"/>
</dbReference>
<feature type="domain" description="Thiolase C-terminal" evidence="2">
    <location>
        <begin position="268"/>
        <end position="389"/>
    </location>
</feature>
<dbReference type="PIRSF" id="PIRSF000429">
    <property type="entry name" value="Ac-CoA_Ac_transf"/>
    <property type="match status" value="1"/>
</dbReference>
<evidence type="ECO:0000313" key="3">
    <source>
        <dbReference type="EMBL" id="MFB9630496.1"/>
    </source>
</evidence>
<accession>A0ABV5SFM0</accession>
<gene>
    <name evidence="3" type="ORF">ACFFSA_46115</name>
</gene>
<dbReference type="Pfam" id="PF22691">
    <property type="entry name" value="Thiolase_C_1"/>
    <property type="match status" value="1"/>
</dbReference>
<organism evidence="3 4">
    <name type="scientific">Nonomuraea helvata</name>
    <dbReference type="NCBI Taxonomy" id="37484"/>
    <lineage>
        <taxon>Bacteria</taxon>
        <taxon>Bacillati</taxon>
        <taxon>Actinomycetota</taxon>
        <taxon>Actinomycetes</taxon>
        <taxon>Streptosporangiales</taxon>
        <taxon>Streptosporangiaceae</taxon>
        <taxon>Nonomuraea</taxon>
    </lineage>
</organism>
<evidence type="ECO:0000259" key="1">
    <source>
        <dbReference type="Pfam" id="PF00108"/>
    </source>
</evidence>
<dbReference type="Proteomes" id="UP001589532">
    <property type="component" value="Unassembled WGS sequence"/>
</dbReference>
<dbReference type="Pfam" id="PF00108">
    <property type="entry name" value="Thiolase_N"/>
    <property type="match status" value="1"/>
</dbReference>
<dbReference type="EMBL" id="JBHMBW010000098">
    <property type="protein sequence ID" value="MFB9630496.1"/>
    <property type="molecule type" value="Genomic_DNA"/>
</dbReference>
<comment type="caution">
    <text evidence="3">The sequence shown here is derived from an EMBL/GenBank/DDBJ whole genome shotgun (WGS) entry which is preliminary data.</text>
</comment>
<name>A0ABV5SFM0_9ACTN</name>
<proteinExistence type="predicted"/>